<reference evidence="2 3" key="1">
    <citation type="submission" date="2023-03" db="EMBL/GenBank/DDBJ databases">
        <title>Isolation and description of six Streptomyces strains from soil environments, able to metabolize different microbial glucans.</title>
        <authorList>
            <person name="Widen T."/>
            <person name="Larsbrink J."/>
        </authorList>
    </citation>
    <scope>NUCLEOTIDE SEQUENCE [LARGE SCALE GENOMIC DNA]</scope>
    <source>
        <strain evidence="2 3">Mut2</strain>
    </source>
</reference>
<name>A0ABY9HVU9_9ACTN</name>
<protein>
    <submittedName>
        <fullName evidence="2">Uncharacterized protein</fullName>
    </submittedName>
</protein>
<keyword evidence="3" id="KW-1185">Reference proteome</keyword>
<accession>A0ABY9HVU9</accession>
<gene>
    <name evidence="2" type="ORF">P8A22_00575</name>
</gene>
<evidence type="ECO:0000256" key="1">
    <source>
        <dbReference type="SAM" id="MobiDB-lite"/>
    </source>
</evidence>
<proteinExistence type="predicted"/>
<sequence>MRLLPPRTTPHYARQNPEIKGYPGGYEVSALGTHPTPGMGGCPVRHLTRPDAPAE</sequence>
<evidence type="ECO:0000313" key="2">
    <source>
        <dbReference type="EMBL" id="WLQ38676.1"/>
    </source>
</evidence>
<evidence type="ECO:0000313" key="3">
    <source>
        <dbReference type="Proteomes" id="UP001229952"/>
    </source>
</evidence>
<feature type="region of interest" description="Disordered" evidence="1">
    <location>
        <begin position="1"/>
        <end position="55"/>
    </location>
</feature>
<organism evidence="2 3">
    <name type="scientific">Streptomyces laculatispora</name>
    <dbReference type="NCBI Taxonomy" id="887464"/>
    <lineage>
        <taxon>Bacteria</taxon>
        <taxon>Bacillati</taxon>
        <taxon>Actinomycetota</taxon>
        <taxon>Actinomycetes</taxon>
        <taxon>Kitasatosporales</taxon>
        <taxon>Streptomycetaceae</taxon>
        <taxon>Streptomyces</taxon>
    </lineage>
</organism>
<dbReference type="Proteomes" id="UP001229952">
    <property type="component" value="Chromosome"/>
</dbReference>
<dbReference type="EMBL" id="CP120992">
    <property type="protein sequence ID" value="WLQ38676.1"/>
    <property type="molecule type" value="Genomic_DNA"/>
</dbReference>